<accession>A0A3N0CPK5</accession>
<dbReference type="RefSeq" id="WP_123226505.1">
    <property type="nucleotide sequence ID" value="NZ_RJSE01000003.1"/>
</dbReference>
<comment type="caution">
    <text evidence="3">The sequence shown here is derived from an EMBL/GenBank/DDBJ whole genome shotgun (WGS) entry which is preliminary data.</text>
</comment>
<dbReference type="GO" id="GO:0016779">
    <property type="term" value="F:nucleotidyltransferase activity"/>
    <property type="evidence" value="ECO:0007669"/>
    <property type="project" value="InterPro"/>
</dbReference>
<gene>
    <name evidence="3" type="ORF">EFK50_05455</name>
</gene>
<dbReference type="InterPro" id="IPR006116">
    <property type="entry name" value="NT_2-5OAS_ClassI-CCAase"/>
</dbReference>
<dbReference type="CDD" id="cd05400">
    <property type="entry name" value="NT_2-5OAS_ClassI-CCAase"/>
    <property type="match status" value="1"/>
</dbReference>
<keyword evidence="4" id="KW-1185">Reference proteome</keyword>
<organism evidence="3 4">
    <name type="scientific">Nocardioides marmoriginsengisoli</name>
    <dbReference type="NCBI Taxonomy" id="661483"/>
    <lineage>
        <taxon>Bacteria</taxon>
        <taxon>Bacillati</taxon>
        <taxon>Actinomycetota</taxon>
        <taxon>Actinomycetes</taxon>
        <taxon>Propionibacteriales</taxon>
        <taxon>Nocardioidaceae</taxon>
        <taxon>Nocardioides</taxon>
    </lineage>
</organism>
<name>A0A3N0CPK5_9ACTN</name>
<evidence type="ECO:0000313" key="3">
    <source>
        <dbReference type="EMBL" id="RNL65402.1"/>
    </source>
</evidence>
<dbReference type="GO" id="GO:0051607">
    <property type="term" value="P:defense response to virus"/>
    <property type="evidence" value="ECO:0007669"/>
    <property type="project" value="UniProtKB-KW"/>
</dbReference>
<dbReference type="OrthoDB" id="3328101at2"/>
<sequence>MEQTSHFNDFLKDVVNLPQSKLDHLDARVERIFTALKAADLGTRVLGMKKQGSWAQRTIINPAEDAEFDADFMLELEEHDGWSPADYQAPVLAALEAYVEAQSINTPAEAKNRCVRVTYANDMHVDVVPYVNRDPEGQCILNTDTNGWEETDPDGFTQWVKDKNAIAKGNMKLVLRLLKYVRDHRGYYSETKSVILTTIVGNLITDETARIHPGCYDNVSRALHRIATDLADWVRYQSIRPEVDDPSPNSSTSFTRRWLQSEYDDFRRDIQTVADLVDAAINTNTSWSDSTEKWRELFGDSFGPSDAGSNSSKFPATGAGAGAAGTELTSTRSGRAG</sequence>
<dbReference type="AlphaFoldDB" id="A0A3N0CPK5"/>
<evidence type="ECO:0000256" key="1">
    <source>
        <dbReference type="ARBA" id="ARBA00023118"/>
    </source>
</evidence>
<protein>
    <submittedName>
        <fullName evidence="3">Nucleotidyltransferase</fullName>
    </submittedName>
</protein>
<dbReference type="Pfam" id="PF18144">
    <property type="entry name" value="SMODS"/>
    <property type="match status" value="1"/>
</dbReference>
<dbReference type="EMBL" id="RJSE01000003">
    <property type="protein sequence ID" value="RNL65402.1"/>
    <property type="molecule type" value="Genomic_DNA"/>
</dbReference>
<reference evidence="3 4" key="1">
    <citation type="submission" date="2018-11" db="EMBL/GenBank/DDBJ databases">
        <authorList>
            <person name="Li F."/>
        </authorList>
    </citation>
    <scope>NUCLEOTIDE SEQUENCE [LARGE SCALE GENOMIC DNA]</scope>
    <source>
        <strain evidence="3 4">Gsoil 097</strain>
    </source>
</reference>
<dbReference type="SUPFAM" id="SSF81301">
    <property type="entry name" value="Nucleotidyltransferase"/>
    <property type="match status" value="1"/>
</dbReference>
<keyword evidence="1" id="KW-0051">Antiviral defense</keyword>
<dbReference type="Proteomes" id="UP000267128">
    <property type="component" value="Unassembled WGS sequence"/>
</dbReference>
<feature type="compositionally biased region" description="Polar residues" evidence="2">
    <location>
        <begin position="327"/>
        <end position="337"/>
    </location>
</feature>
<evidence type="ECO:0000313" key="4">
    <source>
        <dbReference type="Proteomes" id="UP000267128"/>
    </source>
</evidence>
<evidence type="ECO:0000256" key="2">
    <source>
        <dbReference type="SAM" id="MobiDB-lite"/>
    </source>
</evidence>
<feature type="region of interest" description="Disordered" evidence="2">
    <location>
        <begin position="298"/>
        <end position="337"/>
    </location>
</feature>
<keyword evidence="3" id="KW-0808">Transferase</keyword>
<proteinExistence type="predicted"/>
<dbReference type="InterPro" id="IPR043519">
    <property type="entry name" value="NT_sf"/>
</dbReference>